<protein>
    <submittedName>
        <fullName evidence="1">Uncharacterized protein</fullName>
    </submittedName>
</protein>
<name>A0A7X0SVP1_9BACL</name>
<dbReference type="RefSeq" id="WP_185133665.1">
    <property type="nucleotide sequence ID" value="NZ_JACJVO010000068.1"/>
</dbReference>
<proteinExistence type="predicted"/>
<keyword evidence="2" id="KW-1185">Reference proteome</keyword>
<comment type="caution">
    <text evidence="1">The sequence shown here is derived from an EMBL/GenBank/DDBJ whole genome shotgun (WGS) entry which is preliminary data.</text>
</comment>
<dbReference type="AlphaFoldDB" id="A0A7X0SVP1"/>
<dbReference type="Proteomes" id="UP000564644">
    <property type="component" value="Unassembled WGS sequence"/>
</dbReference>
<organism evidence="1 2">
    <name type="scientific">Cohnella zeiphila</name>
    <dbReference type="NCBI Taxonomy" id="2761120"/>
    <lineage>
        <taxon>Bacteria</taxon>
        <taxon>Bacillati</taxon>
        <taxon>Bacillota</taxon>
        <taxon>Bacilli</taxon>
        <taxon>Bacillales</taxon>
        <taxon>Paenibacillaceae</taxon>
        <taxon>Cohnella</taxon>
    </lineage>
</organism>
<evidence type="ECO:0000313" key="1">
    <source>
        <dbReference type="EMBL" id="MBB6736019.1"/>
    </source>
</evidence>
<gene>
    <name evidence="1" type="ORF">H7C18_34445</name>
</gene>
<accession>A0A7X0SVP1</accession>
<evidence type="ECO:0000313" key="2">
    <source>
        <dbReference type="Proteomes" id="UP000564644"/>
    </source>
</evidence>
<reference evidence="1 2" key="1">
    <citation type="submission" date="2020-08" db="EMBL/GenBank/DDBJ databases">
        <title>Cohnella phylogeny.</title>
        <authorList>
            <person name="Dunlap C."/>
        </authorList>
    </citation>
    <scope>NUCLEOTIDE SEQUENCE [LARGE SCALE GENOMIC DNA]</scope>
    <source>
        <strain evidence="1 2">CBP 2801</strain>
    </source>
</reference>
<sequence>MKIHAFAIDRKRILSGLLLLLVGGFLFVEPAGAASARPLVPASAPIAGSVLGAVRLAPPAGLAANVASWIQALSAQKPFTQWKQANTRIEALGPGTHGWLVTLTGERGQPVGYLIAYAAPDGTYRLGEYGLGSQPLFDRNALTRTLVENGLLKDAQSPYIAEKSYVHPFAAVWVVRIGPDTYWADAKSTELLPLDDSSWQKATAYTPPQAVVREASVPPQVGQLRLGEPFDPYERLPWLSGVQPVGQQNEAEVTDRLDRGLHLRYVSEPFGDRMLYALPAIGYLKWGSGRIDIALDMNGTRFIPLSVLRQTGLFYP</sequence>
<dbReference type="EMBL" id="JACJVO010000068">
    <property type="protein sequence ID" value="MBB6736019.1"/>
    <property type="molecule type" value="Genomic_DNA"/>
</dbReference>